<dbReference type="AlphaFoldDB" id="A0A939JAB1"/>
<evidence type="ECO:0000256" key="1">
    <source>
        <dbReference type="ARBA" id="ARBA00022679"/>
    </source>
</evidence>
<name>A0A939JAB1_9HYPH</name>
<dbReference type="InterPro" id="IPR000182">
    <property type="entry name" value="GNAT_dom"/>
</dbReference>
<dbReference type="CDD" id="cd04301">
    <property type="entry name" value="NAT_SF"/>
    <property type="match status" value="1"/>
</dbReference>
<dbReference type="InterPro" id="IPR050832">
    <property type="entry name" value="Bact_Acetyltransf"/>
</dbReference>
<evidence type="ECO:0000313" key="4">
    <source>
        <dbReference type="EMBL" id="MBO0346764.1"/>
    </source>
</evidence>
<organism evidence="4 5">
    <name type="scientific">Roseibium limicola</name>
    <dbReference type="NCBI Taxonomy" id="2816037"/>
    <lineage>
        <taxon>Bacteria</taxon>
        <taxon>Pseudomonadati</taxon>
        <taxon>Pseudomonadota</taxon>
        <taxon>Alphaproteobacteria</taxon>
        <taxon>Hyphomicrobiales</taxon>
        <taxon>Stappiaceae</taxon>
        <taxon>Roseibium</taxon>
    </lineage>
</organism>
<dbReference type="PANTHER" id="PTHR43877">
    <property type="entry name" value="AMINOALKYLPHOSPHONATE N-ACETYLTRANSFERASE-RELATED-RELATED"/>
    <property type="match status" value="1"/>
</dbReference>
<dbReference type="PROSITE" id="PS51186">
    <property type="entry name" value="GNAT"/>
    <property type="match status" value="1"/>
</dbReference>
<reference evidence="4" key="1">
    <citation type="submission" date="2021-03" db="EMBL/GenBank/DDBJ databases">
        <title>Roseibium sp. CAU 1637 isolated from Incheon.</title>
        <authorList>
            <person name="Kim W."/>
        </authorList>
    </citation>
    <scope>NUCLEOTIDE SEQUENCE</scope>
    <source>
        <strain evidence="4">CAU 1637</strain>
    </source>
</reference>
<dbReference type="InterPro" id="IPR013653">
    <property type="entry name" value="GCN5-like_dom"/>
</dbReference>
<dbReference type="Pfam" id="PF08445">
    <property type="entry name" value="FR47"/>
    <property type="match status" value="1"/>
</dbReference>
<keyword evidence="1" id="KW-0808">Transferase</keyword>
<dbReference type="SUPFAM" id="SSF55729">
    <property type="entry name" value="Acyl-CoA N-acyltransferases (Nat)"/>
    <property type="match status" value="1"/>
</dbReference>
<sequence>MMTDHVDVRPATQSDCHDLAEIHALAWYGAYQGLLQGVELQRLVARRTADWWQGALHRGVNITVLEVLGKPAGYATFGTSRLSALPEGGEIYELYIRPDHQGLGFGRQLFLAVRKDLAARQPHNGLAVQVLSENQPARNFYRALGGKLAASSSYRSGDTTHDLSIYAWPGDTR</sequence>
<proteinExistence type="predicted"/>
<accession>A0A939JAB1</accession>
<dbReference type="Gene3D" id="3.40.630.30">
    <property type="match status" value="1"/>
</dbReference>
<evidence type="ECO:0000259" key="3">
    <source>
        <dbReference type="PROSITE" id="PS51186"/>
    </source>
</evidence>
<keyword evidence="5" id="KW-1185">Reference proteome</keyword>
<keyword evidence="2" id="KW-0012">Acyltransferase</keyword>
<protein>
    <submittedName>
        <fullName evidence="4">GNAT family N-acetyltransferase</fullName>
    </submittedName>
</protein>
<dbReference type="Proteomes" id="UP000664779">
    <property type="component" value="Unassembled WGS sequence"/>
</dbReference>
<feature type="domain" description="N-acetyltransferase" evidence="3">
    <location>
        <begin position="6"/>
        <end position="166"/>
    </location>
</feature>
<dbReference type="InterPro" id="IPR016181">
    <property type="entry name" value="Acyl_CoA_acyltransferase"/>
</dbReference>
<dbReference type="EMBL" id="JAFLNF010000007">
    <property type="protein sequence ID" value="MBO0346764.1"/>
    <property type="molecule type" value="Genomic_DNA"/>
</dbReference>
<gene>
    <name evidence="4" type="ORF">J0X15_16170</name>
</gene>
<evidence type="ECO:0000256" key="2">
    <source>
        <dbReference type="ARBA" id="ARBA00023315"/>
    </source>
</evidence>
<comment type="caution">
    <text evidence="4">The sequence shown here is derived from an EMBL/GenBank/DDBJ whole genome shotgun (WGS) entry which is preliminary data.</text>
</comment>
<evidence type="ECO:0000313" key="5">
    <source>
        <dbReference type="Proteomes" id="UP000664779"/>
    </source>
</evidence>
<dbReference type="GO" id="GO:0016747">
    <property type="term" value="F:acyltransferase activity, transferring groups other than amino-acyl groups"/>
    <property type="evidence" value="ECO:0007669"/>
    <property type="project" value="InterPro"/>
</dbReference>